<keyword evidence="8" id="KW-0812">Transmembrane</keyword>
<evidence type="ECO:0000259" key="10">
    <source>
        <dbReference type="PROSITE" id="PS01124"/>
    </source>
</evidence>
<dbReference type="PROSITE" id="PS50109">
    <property type="entry name" value="HIS_KIN"/>
    <property type="match status" value="1"/>
</dbReference>
<gene>
    <name evidence="13" type="ORF">J0A68_20785</name>
</gene>
<keyword evidence="4" id="KW-0805">Transcription regulation</keyword>
<dbReference type="PANTHER" id="PTHR43547">
    <property type="entry name" value="TWO-COMPONENT HISTIDINE KINASE"/>
    <property type="match status" value="1"/>
</dbReference>
<dbReference type="InterPro" id="IPR020449">
    <property type="entry name" value="Tscrpt_reg_AraC-type_HTH"/>
</dbReference>
<dbReference type="InterPro" id="IPR011006">
    <property type="entry name" value="CheY-like_superfamily"/>
</dbReference>
<dbReference type="Gene3D" id="1.10.10.60">
    <property type="entry name" value="Homeodomain-like"/>
    <property type="match status" value="1"/>
</dbReference>
<dbReference type="InterPro" id="IPR009057">
    <property type="entry name" value="Homeodomain-like_sf"/>
</dbReference>
<evidence type="ECO:0000256" key="1">
    <source>
        <dbReference type="ARBA" id="ARBA00000085"/>
    </source>
</evidence>
<reference evidence="13 14" key="1">
    <citation type="submission" date="2021-03" db="EMBL/GenBank/DDBJ databases">
        <title>novel species isolated from a fishpond in China.</title>
        <authorList>
            <person name="Lu H."/>
            <person name="Cai Z."/>
        </authorList>
    </citation>
    <scope>NUCLEOTIDE SEQUENCE [LARGE SCALE GENOMIC DNA]</scope>
    <source>
        <strain evidence="13 14">H41</strain>
    </source>
</reference>
<dbReference type="SUPFAM" id="SSF47384">
    <property type="entry name" value="Homodimeric domain of signal transducing histidine kinase"/>
    <property type="match status" value="1"/>
</dbReference>
<protein>
    <recommendedName>
        <fullName evidence="2">histidine kinase</fullName>
        <ecNumber evidence="2">2.7.13.3</ecNumber>
    </recommendedName>
</protein>
<evidence type="ECO:0000256" key="4">
    <source>
        <dbReference type="ARBA" id="ARBA00023015"/>
    </source>
</evidence>
<dbReference type="PROSITE" id="PS50110">
    <property type="entry name" value="RESPONSE_REGULATORY"/>
    <property type="match status" value="1"/>
</dbReference>
<keyword evidence="3 7" id="KW-0597">Phosphoprotein</keyword>
<dbReference type="InterPro" id="IPR018062">
    <property type="entry name" value="HTH_AraC-typ_CS"/>
</dbReference>
<comment type="catalytic activity">
    <reaction evidence="1">
        <text>ATP + protein L-histidine = ADP + protein N-phospho-L-histidine.</text>
        <dbReference type="EC" id="2.7.13.3"/>
    </reaction>
</comment>
<evidence type="ECO:0000256" key="7">
    <source>
        <dbReference type="PROSITE-ProRule" id="PRU00169"/>
    </source>
</evidence>
<evidence type="ECO:0000313" key="13">
    <source>
        <dbReference type="EMBL" id="MBN7813404.1"/>
    </source>
</evidence>
<dbReference type="SMART" id="SM00388">
    <property type="entry name" value="HisKA"/>
    <property type="match status" value="1"/>
</dbReference>
<dbReference type="EC" id="2.7.13.3" evidence="2"/>
<evidence type="ECO:0000256" key="9">
    <source>
        <dbReference type="SAM" id="SignalP"/>
    </source>
</evidence>
<dbReference type="Proteomes" id="UP000664317">
    <property type="component" value="Unassembled WGS sequence"/>
</dbReference>
<dbReference type="InterPro" id="IPR018060">
    <property type="entry name" value="HTH_AraC"/>
</dbReference>
<dbReference type="InterPro" id="IPR036097">
    <property type="entry name" value="HisK_dim/P_sf"/>
</dbReference>
<dbReference type="Gene3D" id="1.10.287.130">
    <property type="match status" value="1"/>
</dbReference>
<dbReference type="InterPro" id="IPR013783">
    <property type="entry name" value="Ig-like_fold"/>
</dbReference>
<dbReference type="InterPro" id="IPR001789">
    <property type="entry name" value="Sig_transdc_resp-reg_receiver"/>
</dbReference>
<dbReference type="InterPro" id="IPR005467">
    <property type="entry name" value="His_kinase_dom"/>
</dbReference>
<dbReference type="InterPro" id="IPR011110">
    <property type="entry name" value="Reg_prop"/>
</dbReference>
<feature type="domain" description="HTH araC/xylS-type" evidence="10">
    <location>
        <begin position="1222"/>
        <end position="1321"/>
    </location>
</feature>
<feature type="domain" description="Histidine kinase" evidence="11">
    <location>
        <begin position="830"/>
        <end position="975"/>
    </location>
</feature>
<evidence type="ECO:0000259" key="11">
    <source>
        <dbReference type="PROSITE" id="PS50109"/>
    </source>
</evidence>
<keyword evidence="8" id="KW-0472">Membrane</keyword>
<feature type="signal peptide" evidence="9">
    <location>
        <begin position="1"/>
        <end position="23"/>
    </location>
</feature>
<dbReference type="PROSITE" id="PS01124">
    <property type="entry name" value="HTH_ARAC_FAMILY_2"/>
    <property type="match status" value="1"/>
</dbReference>
<feature type="modified residue" description="4-aspartylphosphate" evidence="7">
    <location>
        <position position="1123"/>
    </location>
</feature>
<name>A0ABS3CA33_9BACT</name>
<dbReference type="EMBL" id="JAFKCT010000012">
    <property type="protein sequence ID" value="MBN7813404.1"/>
    <property type="molecule type" value="Genomic_DNA"/>
</dbReference>
<dbReference type="Gene3D" id="3.40.50.2300">
    <property type="match status" value="1"/>
</dbReference>
<dbReference type="RefSeq" id="WP_206580175.1">
    <property type="nucleotide sequence ID" value="NZ_JAFKCT010000012.1"/>
</dbReference>
<evidence type="ECO:0000313" key="14">
    <source>
        <dbReference type="Proteomes" id="UP000664317"/>
    </source>
</evidence>
<dbReference type="CDD" id="cd17574">
    <property type="entry name" value="REC_OmpR"/>
    <property type="match status" value="1"/>
</dbReference>
<dbReference type="SUPFAM" id="SSF63829">
    <property type="entry name" value="Calcium-dependent phosphotriesterase"/>
    <property type="match status" value="2"/>
</dbReference>
<sequence>MRLRFFKILVLGLIELLSAPAFGQESIRFQQVTQVADLVNDQVISVRQDQEGFLWILSKRALKRYDGYEVRSYPSNFDLVLDEGLLLKSELYFDSNERVWVISGSLQPKYLDQVTGKFQEIPDLNSVTTMLELQQGVFLFGTLSGQLFQWDEAKKSKDLVLVKSNQEIVKLLRDPDKEDQILILFKDEIGRMNTKTQAYSMVHSIPISSPEKFTTAYFDKTGKLWLGTFRHGLYAMTAYNSSPDPKVEAFVYTEIHSPILDIIEDKEARIWVSTFDEGIYVWDTKSNEWDHFRYQKNSFHTLANNSVPSLLEDDSGTIWIGTFGAGLSFYDSYLNQFHSLKNQNTPKNINLENIKTLYADSSEVIWIGTGGKGLISYDMKSQNWNSYHTSIPNGTFLKSDRIQHLTGIGENLWISYSLGGLSKWNKQTGENTYFDERTSPSIPEGQILKVFPASADHLWLCTKGEGLLLFHPQNGIIGRFDFKPDSINSFPDNHITELLHPEKEVVWVGTGSQGLIKLHAESGHFQQFMPTMEDSDSQLPWSITSLTQGIDQQIWVGTTSHGLWLFDSKTEEWKYPSALVLLKNSPIYGLSTDQLGQVWISTAQGVSSLDSGPDGEFRLHHLGSNVEETFSFGQGVFFQNPDLGIFIGGFDQILFFKGKEIRQNSLRPKVTLTKLTQGKEEIPIEDGLRLSPSQNDLTFYFSTLSFSAPDKSIFQYRLLGAEDEWRIQQGINQVSYTNLNPGEYQFEIRGSNYNGVWNGEPLVFKFRIKTHWYQTLFIKLILAISLAVLLFLIYQYLKFRWSMKVKLALKDQEMERMLELDQLKSAFFGNISHEFRTPLALIMGPAERLWQSSGDLVVKSKLKLILENAKKLMVLTDKILAIKKVSSERSPLQIKHGNLSLLIQSVLVNFSYLSVQKEIVIRSHIPLITEVWFDSDKMEVLLENTIYFAIEVAQAKSAINVEATLENQNLRITVRFDVDPHHRHALNKNKQSPNSYSEPAELLMKKKLIEKLVHAHEGTFDSRVDNEWKAVFRMEFSVDKYSYHPSFVQEEEDMDTELIDRLVPTTTHLDTAASKILVVEDNKNLRKFLCEELGKSYEVLEAENGKTGLYEALKSNPDLILSDVMMPEMDGFEFCDKIKTNELTSHIPFILLTAKTEEESQLLALRLGVDDYIQKPFSFQKLALRIEKLIELRNKLKVRYASSARIAPSEIASSSLDEKFLQKVQELVDDKMMEPDFNIEQFCQHLGMSRMQLHRKLTALTGLSTSAFIRDQRLRLAVQKLEKTDETIAEIAYSVGFSSPSYFIKCFKESYQMTPMEYQKTACQ</sequence>
<dbReference type="CDD" id="cd00082">
    <property type="entry name" value="HisKA"/>
    <property type="match status" value="1"/>
</dbReference>
<keyword evidence="14" id="KW-1185">Reference proteome</keyword>
<dbReference type="Gene3D" id="2.60.40.10">
    <property type="entry name" value="Immunoglobulins"/>
    <property type="match status" value="1"/>
</dbReference>
<dbReference type="Pfam" id="PF12833">
    <property type="entry name" value="HTH_18"/>
    <property type="match status" value="1"/>
</dbReference>
<feature type="chain" id="PRO_5046897354" description="histidine kinase" evidence="9">
    <location>
        <begin position="24"/>
        <end position="1324"/>
    </location>
</feature>
<dbReference type="PROSITE" id="PS00041">
    <property type="entry name" value="HTH_ARAC_FAMILY_1"/>
    <property type="match status" value="1"/>
</dbReference>
<dbReference type="Pfam" id="PF00512">
    <property type="entry name" value="HisKA"/>
    <property type="match status" value="1"/>
</dbReference>
<dbReference type="SMART" id="SM00342">
    <property type="entry name" value="HTH_ARAC"/>
    <property type="match status" value="1"/>
</dbReference>
<dbReference type="InterPro" id="IPR015943">
    <property type="entry name" value="WD40/YVTN_repeat-like_dom_sf"/>
</dbReference>
<dbReference type="Gene3D" id="2.130.10.10">
    <property type="entry name" value="YVTN repeat-like/Quinoprotein amine dehydrogenase"/>
    <property type="match status" value="2"/>
</dbReference>
<organism evidence="13 14">
    <name type="scientific">Algoriphagus oliviformis</name>
    <dbReference type="NCBI Taxonomy" id="2811231"/>
    <lineage>
        <taxon>Bacteria</taxon>
        <taxon>Pseudomonadati</taxon>
        <taxon>Bacteroidota</taxon>
        <taxon>Cytophagia</taxon>
        <taxon>Cytophagales</taxon>
        <taxon>Cyclobacteriaceae</taxon>
        <taxon>Algoriphagus</taxon>
    </lineage>
</organism>
<dbReference type="SUPFAM" id="SSF46689">
    <property type="entry name" value="Homeodomain-like"/>
    <property type="match status" value="1"/>
</dbReference>
<dbReference type="SUPFAM" id="SSF52172">
    <property type="entry name" value="CheY-like"/>
    <property type="match status" value="1"/>
</dbReference>
<evidence type="ECO:0000256" key="6">
    <source>
        <dbReference type="ARBA" id="ARBA00023163"/>
    </source>
</evidence>
<dbReference type="PRINTS" id="PR00032">
    <property type="entry name" value="HTHARAC"/>
</dbReference>
<dbReference type="Pfam" id="PF07494">
    <property type="entry name" value="Reg_prop"/>
    <property type="match status" value="1"/>
</dbReference>
<keyword evidence="6" id="KW-0804">Transcription</keyword>
<evidence type="ECO:0000256" key="2">
    <source>
        <dbReference type="ARBA" id="ARBA00012438"/>
    </source>
</evidence>
<keyword evidence="9" id="KW-0732">Signal</keyword>
<evidence type="ECO:0000259" key="12">
    <source>
        <dbReference type="PROSITE" id="PS50110"/>
    </source>
</evidence>
<dbReference type="InterPro" id="IPR003661">
    <property type="entry name" value="HisK_dim/P_dom"/>
</dbReference>
<evidence type="ECO:0000256" key="8">
    <source>
        <dbReference type="SAM" id="Phobius"/>
    </source>
</evidence>
<evidence type="ECO:0000256" key="5">
    <source>
        <dbReference type="ARBA" id="ARBA00023125"/>
    </source>
</evidence>
<proteinExistence type="predicted"/>
<accession>A0ABS3CA33</accession>
<feature type="transmembrane region" description="Helical" evidence="8">
    <location>
        <begin position="776"/>
        <end position="797"/>
    </location>
</feature>
<dbReference type="SMART" id="SM00448">
    <property type="entry name" value="REC"/>
    <property type="match status" value="1"/>
</dbReference>
<keyword evidence="8" id="KW-1133">Transmembrane helix</keyword>
<evidence type="ECO:0000256" key="3">
    <source>
        <dbReference type="ARBA" id="ARBA00022553"/>
    </source>
</evidence>
<feature type="domain" description="Response regulatory" evidence="12">
    <location>
        <begin position="1075"/>
        <end position="1190"/>
    </location>
</feature>
<keyword evidence="5" id="KW-0238">DNA-binding</keyword>
<dbReference type="PANTHER" id="PTHR43547:SF2">
    <property type="entry name" value="HYBRID SIGNAL TRANSDUCTION HISTIDINE KINASE C"/>
    <property type="match status" value="1"/>
</dbReference>
<dbReference type="Pfam" id="PF00072">
    <property type="entry name" value="Response_reg"/>
    <property type="match status" value="1"/>
</dbReference>
<comment type="caution">
    <text evidence="13">The sequence shown here is derived from an EMBL/GenBank/DDBJ whole genome shotgun (WGS) entry which is preliminary data.</text>
</comment>
<dbReference type="InterPro" id="IPR011123">
    <property type="entry name" value="Y_Y_Y"/>
</dbReference>
<dbReference type="Pfam" id="PF07495">
    <property type="entry name" value="Y_Y_Y"/>
    <property type="match status" value="1"/>
</dbReference>